<comment type="function">
    <text evidence="14">Member of a two-component regulatory system.</text>
</comment>
<dbReference type="GO" id="GO:0005886">
    <property type="term" value="C:plasma membrane"/>
    <property type="evidence" value="ECO:0007669"/>
    <property type="project" value="UniProtKB-SubCell"/>
</dbReference>
<evidence type="ECO:0000256" key="10">
    <source>
        <dbReference type="ARBA" id="ARBA00022840"/>
    </source>
</evidence>
<evidence type="ECO:0000256" key="8">
    <source>
        <dbReference type="ARBA" id="ARBA00022741"/>
    </source>
</evidence>
<keyword evidence="5" id="KW-0597">Phosphoprotein</keyword>
<evidence type="ECO:0000256" key="4">
    <source>
        <dbReference type="ARBA" id="ARBA00022519"/>
    </source>
</evidence>
<feature type="transmembrane region" description="Helical" evidence="14">
    <location>
        <begin position="156"/>
        <end position="179"/>
    </location>
</feature>
<feature type="domain" description="HAMP" evidence="17">
    <location>
        <begin position="180"/>
        <end position="233"/>
    </location>
</feature>
<dbReference type="InterPro" id="IPR036890">
    <property type="entry name" value="HATPase_C_sf"/>
</dbReference>
<protein>
    <recommendedName>
        <fullName evidence="14">Sensor protein</fullName>
        <ecNumber evidence="14">2.7.13.3</ecNumber>
    </recommendedName>
</protein>
<dbReference type="RefSeq" id="WP_049467138.1">
    <property type="nucleotide sequence ID" value="NZ_JBJMAE010000007.1"/>
</dbReference>
<dbReference type="PROSITE" id="PS50109">
    <property type="entry name" value="HIS_KIN"/>
    <property type="match status" value="1"/>
</dbReference>
<evidence type="ECO:0000256" key="2">
    <source>
        <dbReference type="ARBA" id="ARBA00004533"/>
    </source>
</evidence>
<evidence type="ECO:0000256" key="15">
    <source>
        <dbReference type="SAM" id="MobiDB-lite"/>
    </source>
</evidence>
<keyword evidence="11 14" id="KW-1133">Transmembrane helix</keyword>
<evidence type="ECO:0000256" key="13">
    <source>
        <dbReference type="ARBA" id="ARBA00023136"/>
    </source>
</evidence>
<evidence type="ECO:0000259" key="16">
    <source>
        <dbReference type="PROSITE" id="PS50109"/>
    </source>
</evidence>
<dbReference type="NCBIfam" id="TIGR01386">
    <property type="entry name" value="cztS_silS_copS"/>
    <property type="match status" value="1"/>
</dbReference>
<keyword evidence="4 14" id="KW-0997">Cell inner membrane</keyword>
<dbReference type="SUPFAM" id="SSF55874">
    <property type="entry name" value="ATPase domain of HSP90 chaperone/DNA topoisomerase II/histidine kinase"/>
    <property type="match status" value="1"/>
</dbReference>
<dbReference type="CDD" id="cd06225">
    <property type="entry name" value="HAMP"/>
    <property type="match status" value="1"/>
</dbReference>
<evidence type="ECO:0000256" key="7">
    <source>
        <dbReference type="ARBA" id="ARBA00022692"/>
    </source>
</evidence>
<comment type="caution">
    <text evidence="18">The sequence shown here is derived from an EMBL/GenBank/DDBJ whole genome shotgun (WGS) entry which is preliminary data.</text>
</comment>
<dbReference type="SMART" id="SM00304">
    <property type="entry name" value="HAMP"/>
    <property type="match status" value="1"/>
</dbReference>
<evidence type="ECO:0000313" key="19">
    <source>
        <dbReference type="Proteomes" id="UP000197904"/>
    </source>
</evidence>
<evidence type="ECO:0000256" key="3">
    <source>
        <dbReference type="ARBA" id="ARBA00022475"/>
    </source>
</evidence>
<proteinExistence type="predicted"/>
<dbReference type="Pfam" id="PF02518">
    <property type="entry name" value="HATPase_c"/>
    <property type="match status" value="1"/>
</dbReference>
<dbReference type="PANTHER" id="PTHR45436:SF9">
    <property type="entry name" value="SENSOR PROTEIN"/>
    <property type="match status" value="1"/>
</dbReference>
<dbReference type="InterPro" id="IPR005467">
    <property type="entry name" value="His_kinase_dom"/>
</dbReference>
<evidence type="ECO:0000256" key="12">
    <source>
        <dbReference type="ARBA" id="ARBA00023012"/>
    </source>
</evidence>
<dbReference type="Pfam" id="PF00672">
    <property type="entry name" value="HAMP"/>
    <property type="match status" value="1"/>
</dbReference>
<keyword evidence="3 14" id="KW-1003">Cell membrane</keyword>
<dbReference type="CDD" id="cd00082">
    <property type="entry name" value="HisKA"/>
    <property type="match status" value="1"/>
</dbReference>
<evidence type="ECO:0000256" key="6">
    <source>
        <dbReference type="ARBA" id="ARBA00022679"/>
    </source>
</evidence>
<dbReference type="Gene3D" id="3.30.565.10">
    <property type="entry name" value="Histidine kinase-like ATPase, C-terminal domain"/>
    <property type="match status" value="1"/>
</dbReference>
<evidence type="ECO:0000256" key="11">
    <source>
        <dbReference type="ARBA" id="ARBA00022989"/>
    </source>
</evidence>
<dbReference type="SMART" id="SM00387">
    <property type="entry name" value="HATPase_c"/>
    <property type="match status" value="1"/>
</dbReference>
<keyword evidence="9 14" id="KW-0418">Kinase</keyword>
<dbReference type="PANTHER" id="PTHR45436">
    <property type="entry name" value="SENSOR HISTIDINE KINASE YKOH"/>
    <property type="match status" value="1"/>
</dbReference>
<keyword evidence="8 14" id="KW-0547">Nucleotide-binding</keyword>
<dbReference type="FunFam" id="1.10.287.130:FF:000001">
    <property type="entry name" value="Two-component sensor histidine kinase"/>
    <property type="match status" value="1"/>
</dbReference>
<accession>A0A246KXS7</accession>
<sequence length="453" mass="49565">MRWSIAQRLSAMFALAALLVFALLGIGVYGVLERQVVRYQHAELQTKLHAVSGSVAMCDTRERWSKVRDKVGNLISGDRDTLVWAWSDDPTFRIGGERPQVQPPNGHDSGMGTLQREGQHPLRTLYERVPGKGVRPAVDLWIGIDSEPYTHALQRFAVALWVAGGLGVLLVAGLGYWIARLGLAPLRALSDEARSLSPQRLSQRLGTQALPAELGHLTHAFNGALDRLEAAYTRLDAFNADVAHELRTPLANLMGQTQVALSRPRDNAQLQDVMQSNLEELERLRAIVNDMLFLSRAGQGDIAMETRPVALADEVAAAGDFLEFLFEEAGLTLRIEGDATASIDPSLFRRALTNLLHNAVQHARPGTAVRVQLQAEGKGARIAVLNEGDGIAVEHLPLLFERFYRVDQAREYRGERHHGLGLSIVKAIAVLHGGDVFVASRDGLTTVGFTVAC</sequence>
<keyword evidence="13 14" id="KW-0472">Membrane</keyword>
<dbReference type="InterPro" id="IPR003660">
    <property type="entry name" value="HAMP_dom"/>
</dbReference>
<dbReference type="Proteomes" id="UP000197904">
    <property type="component" value="Unassembled WGS sequence"/>
</dbReference>
<dbReference type="Pfam" id="PF00512">
    <property type="entry name" value="HisKA"/>
    <property type="match status" value="1"/>
</dbReference>
<dbReference type="EMBL" id="NIXP01000082">
    <property type="protein sequence ID" value="OWR33343.1"/>
    <property type="molecule type" value="Genomic_DNA"/>
</dbReference>
<comment type="subcellular location">
    <subcellularLocation>
        <location evidence="2 14">Cell inner membrane</location>
    </subcellularLocation>
</comment>
<dbReference type="InterPro" id="IPR004358">
    <property type="entry name" value="Sig_transdc_His_kin-like_C"/>
</dbReference>
<dbReference type="EC" id="2.7.13.3" evidence="14"/>
<dbReference type="SUPFAM" id="SSF47384">
    <property type="entry name" value="Homodimeric domain of signal transducing histidine kinase"/>
    <property type="match status" value="1"/>
</dbReference>
<feature type="domain" description="Histidine kinase" evidence="16">
    <location>
        <begin position="241"/>
        <end position="453"/>
    </location>
</feature>
<feature type="transmembrane region" description="Helical" evidence="14">
    <location>
        <begin position="12"/>
        <end position="32"/>
    </location>
</feature>
<dbReference type="Gene3D" id="6.10.340.10">
    <property type="match status" value="1"/>
</dbReference>
<dbReference type="InterPro" id="IPR036097">
    <property type="entry name" value="HisK_dim/P_sf"/>
</dbReference>
<dbReference type="GO" id="GO:0005524">
    <property type="term" value="F:ATP binding"/>
    <property type="evidence" value="ECO:0007669"/>
    <property type="project" value="UniProtKB-KW"/>
</dbReference>
<dbReference type="SMART" id="SM00388">
    <property type="entry name" value="HisKA"/>
    <property type="match status" value="1"/>
</dbReference>
<comment type="catalytic activity">
    <reaction evidence="1 14">
        <text>ATP + protein L-histidine = ADP + protein N-phospho-L-histidine.</text>
        <dbReference type="EC" id="2.7.13.3"/>
    </reaction>
</comment>
<dbReference type="GO" id="GO:0000155">
    <property type="term" value="F:phosphorelay sensor kinase activity"/>
    <property type="evidence" value="ECO:0007669"/>
    <property type="project" value="InterPro"/>
</dbReference>
<evidence type="ECO:0000256" key="1">
    <source>
        <dbReference type="ARBA" id="ARBA00000085"/>
    </source>
</evidence>
<name>A0A246KXS7_9GAMM</name>
<evidence type="ECO:0000256" key="9">
    <source>
        <dbReference type="ARBA" id="ARBA00022777"/>
    </source>
</evidence>
<dbReference type="PROSITE" id="PS50885">
    <property type="entry name" value="HAMP"/>
    <property type="match status" value="1"/>
</dbReference>
<dbReference type="AlphaFoldDB" id="A0A246KXS7"/>
<dbReference type="InterPro" id="IPR006290">
    <property type="entry name" value="CztS_silS_copS"/>
</dbReference>
<gene>
    <name evidence="18" type="ORF">CEE55_12915</name>
</gene>
<dbReference type="CDD" id="cd00075">
    <property type="entry name" value="HATPase"/>
    <property type="match status" value="1"/>
</dbReference>
<dbReference type="InterPro" id="IPR003594">
    <property type="entry name" value="HATPase_dom"/>
</dbReference>
<keyword evidence="7 14" id="KW-0812">Transmembrane</keyword>
<dbReference type="InterPro" id="IPR003661">
    <property type="entry name" value="HisK_dim/P_dom"/>
</dbReference>
<feature type="region of interest" description="Disordered" evidence="15">
    <location>
        <begin position="95"/>
        <end position="115"/>
    </location>
</feature>
<dbReference type="InterPro" id="IPR050428">
    <property type="entry name" value="TCS_sensor_his_kinase"/>
</dbReference>
<evidence type="ECO:0000256" key="5">
    <source>
        <dbReference type="ARBA" id="ARBA00022553"/>
    </source>
</evidence>
<dbReference type="Gene3D" id="1.10.287.130">
    <property type="match status" value="1"/>
</dbReference>
<keyword evidence="6 14" id="KW-0808">Transferase</keyword>
<keyword evidence="10 14" id="KW-0067">ATP-binding</keyword>
<organism evidence="18 19">
    <name type="scientific">Stenotrophomonas pavanii</name>
    <dbReference type="NCBI Taxonomy" id="487698"/>
    <lineage>
        <taxon>Bacteria</taxon>
        <taxon>Pseudomonadati</taxon>
        <taxon>Pseudomonadota</taxon>
        <taxon>Gammaproteobacteria</taxon>
        <taxon>Lysobacterales</taxon>
        <taxon>Lysobacteraceae</taxon>
        <taxon>Stenotrophomonas</taxon>
    </lineage>
</organism>
<evidence type="ECO:0000256" key="14">
    <source>
        <dbReference type="RuleBase" id="RU364088"/>
    </source>
</evidence>
<reference evidence="18 19" key="1">
    <citation type="submission" date="2017-06" db="EMBL/GenBank/DDBJ databases">
        <authorList>
            <person name="Kim H.J."/>
            <person name="Triplett B.A."/>
        </authorList>
    </citation>
    <scope>NUCLEOTIDE SEQUENCE [LARGE SCALE GENOMIC DNA]</scope>
    <source>
        <strain evidence="18 19">S18795</strain>
    </source>
</reference>
<evidence type="ECO:0000259" key="17">
    <source>
        <dbReference type="PROSITE" id="PS50885"/>
    </source>
</evidence>
<dbReference type="PRINTS" id="PR00344">
    <property type="entry name" value="BCTRLSENSOR"/>
</dbReference>
<keyword evidence="12 14" id="KW-0902">Two-component regulatory system</keyword>
<evidence type="ECO:0000313" key="18">
    <source>
        <dbReference type="EMBL" id="OWR33343.1"/>
    </source>
</evidence>